<keyword evidence="3" id="KW-0418">Kinase</keyword>
<accession>A0ABZ0NS84</accession>
<reference evidence="5 6" key="1">
    <citation type="submission" date="2023-09" db="EMBL/GenBank/DDBJ databases">
        <title>Complete-Gapless Cercospora beticola genome.</title>
        <authorList>
            <person name="Wyatt N.A."/>
            <person name="Spanner R.E."/>
            <person name="Bolton M.D."/>
        </authorList>
    </citation>
    <scope>NUCLEOTIDE SEQUENCE [LARGE SCALE GENOMIC DNA]</scope>
    <source>
        <strain evidence="5">Cb09-40</strain>
    </source>
</reference>
<evidence type="ECO:0000256" key="2">
    <source>
        <dbReference type="ARBA" id="ARBA00022741"/>
    </source>
</evidence>
<name>A0ABZ0NS84_CERBT</name>
<evidence type="ECO:0000313" key="5">
    <source>
        <dbReference type="EMBL" id="WPB02437.1"/>
    </source>
</evidence>
<keyword evidence="4" id="KW-0067">ATP-binding</keyword>
<evidence type="ECO:0000256" key="4">
    <source>
        <dbReference type="ARBA" id="ARBA00022840"/>
    </source>
</evidence>
<dbReference type="EMBL" id="CP134187">
    <property type="protein sequence ID" value="WPB02437.1"/>
    <property type="molecule type" value="Genomic_DNA"/>
</dbReference>
<evidence type="ECO:0000256" key="3">
    <source>
        <dbReference type="ARBA" id="ARBA00022777"/>
    </source>
</evidence>
<keyword evidence="2" id="KW-0547">Nucleotide-binding</keyword>
<evidence type="ECO:0008006" key="7">
    <source>
        <dbReference type="Google" id="ProtNLM"/>
    </source>
</evidence>
<dbReference type="SUPFAM" id="SSF53633">
    <property type="entry name" value="Carbamate kinase-like"/>
    <property type="match status" value="1"/>
</dbReference>
<keyword evidence="1" id="KW-0808">Transferase</keyword>
<dbReference type="Gene3D" id="3.40.1160.10">
    <property type="entry name" value="Acetylglutamate kinase-like"/>
    <property type="match status" value="1"/>
</dbReference>
<keyword evidence="6" id="KW-1185">Reference proteome</keyword>
<dbReference type="InterPro" id="IPR001057">
    <property type="entry name" value="Glu/AcGlu_kinase"/>
</dbReference>
<proteinExistence type="predicted"/>
<dbReference type="PANTHER" id="PTHR43654">
    <property type="entry name" value="GLUTAMATE 5-KINASE"/>
    <property type="match status" value="1"/>
</dbReference>
<dbReference type="GeneID" id="90644332"/>
<sequence length="243" mass="26646">MEKSGTIVIAIRVRANTPLLSTLSRVAEAAHRLQFQGHRVIICTTGVVDIGMLDHRRSEQCPDDISKDTLAALGQAKLTAMWGQLFGHLRQSIAQVPISKDDIKSTARLKKIQHVLKDLLMHDAIPIVSVHGRILPAMDPSSEASYLGCLLAAITDSAYIVVARTTRGDLHQTELRTCLDLALMATTAMDIGAGNFAAVHLECRDHDAEKAIDYGCKLIVEDIGSFDKLPPTIKRLQTERIQH</sequence>
<gene>
    <name evidence="5" type="ORF">RHO25_007071</name>
</gene>
<dbReference type="InterPro" id="IPR036393">
    <property type="entry name" value="AceGlu_kinase-like_sf"/>
</dbReference>
<evidence type="ECO:0000313" key="6">
    <source>
        <dbReference type="Proteomes" id="UP001302367"/>
    </source>
</evidence>
<dbReference type="Proteomes" id="UP001302367">
    <property type="component" value="Chromosome 4"/>
</dbReference>
<dbReference type="PRINTS" id="PR00474">
    <property type="entry name" value="GLU5KINASE"/>
</dbReference>
<protein>
    <recommendedName>
        <fullName evidence="7">Aspartate/glutamate/uridylate kinase domain-containing protein</fullName>
    </recommendedName>
</protein>
<dbReference type="PANTHER" id="PTHR43654:SF3">
    <property type="entry name" value="GLUTAMATE 5-KINASE"/>
    <property type="match status" value="1"/>
</dbReference>
<dbReference type="RefSeq" id="XP_065458955.1">
    <property type="nucleotide sequence ID" value="XM_065602883.1"/>
</dbReference>
<evidence type="ECO:0000256" key="1">
    <source>
        <dbReference type="ARBA" id="ARBA00022679"/>
    </source>
</evidence>
<organism evidence="5 6">
    <name type="scientific">Cercospora beticola</name>
    <name type="common">Sugarbeet leaf spot fungus</name>
    <dbReference type="NCBI Taxonomy" id="122368"/>
    <lineage>
        <taxon>Eukaryota</taxon>
        <taxon>Fungi</taxon>
        <taxon>Dikarya</taxon>
        <taxon>Ascomycota</taxon>
        <taxon>Pezizomycotina</taxon>
        <taxon>Dothideomycetes</taxon>
        <taxon>Dothideomycetidae</taxon>
        <taxon>Mycosphaerellales</taxon>
        <taxon>Mycosphaerellaceae</taxon>
        <taxon>Cercospora</taxon>
    </lineage>
</organism>